<evidence type="ECO:0000313" key="8">
    <source>
        <dbReference type="Proteomes" id="UP001161247"/>
    </source>
</evidence>
<organism evidence="7 8">
    <name type="scientific">Oldenlandia corymbosa var. corymbosa</name>
    <dbReference type="NCBI Taxonomy" id="529605"/>
    <lineage>
        <taxon>Eukaryota</taxon>
        <taxon>Viridiplantae</taxon>
        <taxon>Streptophyta</taxon>
        <taxon>Embryophyta</taxon>
        <taxon>Tracheophyta</taxon>
        <taxon>Spermatophyta</taxon>
        <taxon>Magnoliopsida</taxon>
        <taxon>eudicotyledons</taxon>
        <taxon>Gunneridae</taxon>
        <taxon>Pentapetalae</taxon>
        <taxon>asterids</taxon>
        <taxon>lamiids</taxon>
        <taxon>Gentianales</taxon>
        <taxon>Rubiaceae</taxon>
        <taxon>Rubioideae</taxon>
        <taxon>Spermacoceae</taxon>
        <taxon>Hedyotis-Oldenlandia complex</taxon>
        <taxon>Oldenlandia</taxon>
    </lineage>
</organism>
<dbReference type="SUPFAM" id="SSF101941">
    <property type="entry name" value="NAC domain"/>
    <property type="match status" value="1"/>
</dbReference>
<keyword evidence="2" id="KW-0805">Transcription regulation</keyword>
<dbReference type="AlphaFoldDB" id="A0AAV1DGW7"/>
<dbReference type="PROSITE" id="PS51005">
    <property type="entry name" value="NAC"/>
    <property type="match status" value="1"/>
</dbReference>
<evidence type="ECO:0000256" key="2">
    <source>
        <dbReference type="ARBA" id="ARBA00023015"/>
    </source>
</evidence>
<sequence>MAVVGRRKRFLGFTEEELVGYYLKNKILGKLSDSESKRIPELDLYGTGELPSGSGSISVFRDMIQGRYYQGDFQWKFVDDGTSRKYVLYVFTKLNPDNNNNRLVAGCGNWHPSSEIEEIVHDDSIPGYKRSFTFTYVDKTPPLLRKPTWTMIEYSINPAVHGIGNDYVLCKLFRSSGCPSSSNPNNPPIRRVPGWFPTRDDQRLMGFFTKCSVQGEEGLLVIDNTSYSNFASTSFVEKLGLSITPLNETQQSLHRSHGGTCFDRCGVIKVDGVLIFLIICVSSDNHAVWIILGYCELFTNISDLIWLRPFLLLVCDVVLKVWMLKSSTILLFANPFASLYES</sequence>
<proteinExistence type="predicted"/>
<dbReference type="GO" id="GO:0003677">
    <property type="term" value="F:DNA binding"/>
    <property type="evidence" value="ECO:0007669"/>
    <property type="project" value="UniProtKB-KW"/>
</dbReference>
<reference evidence="7" key="1">
    <citation type="submission" date="2023-03" db="EMBL/GenBank/DDBJ databases">
        <authorList>
            <person name="Julca I."/>
        </authorList>
    </citation>
    <scope>NUCLEOTIDE SEQUENCE</scope>
</reference>
<evidence type="ECO:0000313" key="7">
    <source>
        <dbReference type="EMBL" id="CAI9106275.1"/>
    </source>
</evidence>
<dbReference type="InterPro" id="IPR036093">
    <property type="entry name" value="NAC_dom_sf"/>
</dbReference>
<dbReference type="GO" id="GO:0005634">
    <property type="term" value="C:nucleus"/>
    <property type="evidence" value="ECO:0007669"/>
    <property type="project" value="UniProtKB-SubCell"/>
</dbReference>
<dbReference type="Pfam" id="PF02365">
    <property type="entry name" value="NAM"/>
    <property type="match status" value="1"/>
</dbReference>
<comment type="subcellular location">
    <subcellularLocation>
        <location evidence="1">Nucleus</location>
    </subcellularLocation>
</comment>
<dbReference type="PANTHER" id="PTHR31989">
    <property type="entry name" value="NAC DOMAIN-CONTAINING PROTEIN 82-RELATED"/>
    <property type="match status" value="1"/>
</dbReference>
<evidence type="ECO:0000256" key="3">
    <source>
        <dbReference type="ARBA" id="ARBA00023125"/>
    </source>
</evidence>
<dbReference type="Gene3D" id="2.170.150.80">
    <property type="entry name" value="NAC domain"/>
    <property type="match status" value="1"/>
</dbReference>
<evidence type="ECO:0000256" key="1">
    <source>
        <dbReference type="ARBA" id="ARBA00004123"/>
    </source>
</evidence>
<protein>
    <submittedName>
        <fullName evidence="7">OLC1v1005396C1</fullName>
    </submittedName>
</protein>
<dbReference type="GO" id="GO:0006355">
    <property type="term" value="P:regulation of DNA-templated transcription"/>
    <property type="evidence" value="ECO:0007669"/>
    <property type="project" value="InterPro"/>
</dbReference>
<dbReference type="InterPro" id="IPR003441">
    <property type="entry name" value="NAC-dom"/>
</dbReference>
<gene>
    <name evidence="7" type="ORF">OLC1_LOCUS14798</name>
</gene>
<name>A0AAV1DGW7_OLDCO</name>
<feature type="domain" description="NAC" evidence="6">
    <location>
        <begin position="5"/>
        <end position="175"/>
    </location>
</feature>
<keyword evidence="5" id="KW-0539">Nucleus</keyword>
<dbReference type="Proteomes" id="UP001161247">
    <property type="component" value="Chromosome 5"/>
</dbReference>
<evidence type="ECO:0000256" key="5">
    <source>
        <dbReference type="ARBA" id="ARBA00023242"/>
    </source>
</evidence>
<keyword evidence="8" id="KW-1185">Reference proteome</keyword>
<evidence type="ECO:0000259" key="6">
    <source>
        <dbReference type="PROSITE" id="PS51005"/>
    </source>
</evidence>
<accession>A0AAV1DGW7</accession>
<evidence type="ECO:0000256" key="4">
    <source>
        <dbReference type="ARBA" id="ARBA00023163"/>
    </source>
</evidence>
<dbReference type="EMBL" id="OX459122">
    <property type="protein sequence ID" value="CAI9106275.1"/>
    <property type="molecule type" value="Genomic_DNA"/>
</dbReference>
<keyword evidence="3" id="KW-0238">DNA-binding</keyword>
<keyword evidence="4" id="KW-0804">Transcription</keyword>